<evidence type="ECO:0000256" key="4">
    <source>
        <dbReference type="ARBA" id="ARBA00022490"/>
    </source>
</evidence>
<dbReference type="Pfam" id="PF22958">
    <property type="entry name" value="Ltn1_1st"/>
    <property type="match status" value="1"/>
</dbReference>
<dbReference type="InterPro" id="IPR054476">
    <property type="entry name" value="Ltn1_N"/>
</dbReference>
<evidence type="ECO:0000256" key="6">
    <source>
        <dbReference type="ARBA" id="ARBA00022723"/>
    </source>
</evidence>
<dbReference type="CDD" id="cd16491">
    <property type="entry name" value="RING-CH-C4HC3_LTN1"/>
    <property type="match status" value="1"/>
</dbReference>
<evidence type="ECO:0000259" key="13">
    <source>
        <dbReference type="Pfam" id="PF22958"/>
    </source>
</evidence>
<evidence type="ECO:0000313" key="17">
    <source>
        <dbReference type="Proteomes" id="UP001222027"/>
    </source>
</evidence>
<keyword evidence="9 11" id="KW-0833">Ubl conjugation pathway</keyword>
<dbReference type="GO" id="GO:1990112">
    <property type="term" value="C:RQC complex"/>
    <property type="evidence" value="ECO:0007669"/>
    <property type="project" value="UniProtKB-UniRule"/>
</dbReference>
<sequence>MGKPKGDGGRSKSRPSSSSLAASLLPSGVSTVGFGGYLGSSRVESSSPADDSLPFSDVDSEMAQHLKRLGRKDPTTKLKALTSLAVLFKQKSSEEIVQIVPQWTFEYRKLLHDYNREVRQATHVTMTSLVNAIRRGLAPHLKSLMGPWWYSQFDPISEVSQSARRSLEAAFPAQERRLDALMFCVNEIFLYLDENLKLTPQSMVDKAIPADELEDMHQRAISSSLLAVATLIDILLGTKIQNCDNESSLPEQKLVSKARTATIYSAENMLATHKCFLQYMKSKYPIVRTATYSILTSFVKHIPHAFNEEYLKVLSPAILGAFQDKDASCHSSMWDMILIFSRKFPNGWSYCNVQKVFLHRFWQFLRNGCYGSQQISYPVLVLFLDSVPTDIDLGKKFIYDFFQNLWDGRHSSHYAAANTLALFGAFKECFLWVLHNVSRYFAARDGNNDPAIKLTNDILVELLLNDYLMLPSLKKQDGNLLVRSDVSADDGSQLSCENSKQRTSTSYEASYVQELVRCIVGILVDISLEDRILLNVFSTSFQKDCLEIIRQGECLQNFHEHVERITRFFLLLDQLVLQKGHDWPLQFLGRPLVMTTFPVIKSMDSPYAVKLLSVLIEIFGSVAILSNFVSPMDEVPVEFNMEHFLQTFNSDLIPWCLQGHSNSSSLKLDLLLDLFQDECFSEQWCSIINHSIKQYEMSDNSSHIEVLAMLIEKVRERIRTKTLVNLQRSGFFPERWRHNLLDSVAITLAHHSPLGSCHAQFLCAVLGGSVEDDQVCFLSEEACTIVWEEILKNLASFLTSFSFCLGELTCSLLLCSESKDLLKSQESSFSTRFAMAQFAFEVLKGSIYCLKIIDKNCSLASSILAALFIVDWQYSLTSQVFQDDSSEGSKDTTDIHVAVCATQNVISNDSKEKDDAMLNLGRKIHALRHTISSSFWKSLSADTRSRLGNIIVQTVRFVLLDTNNLVAPEISHSCCEWMLDILEIICHNKEELQILLDQLLSEGKSWPLWVKPFISCGSILATVQEAASTGININEHSNYRFVAFVDKLIARLGVDIVIAGFTETCTSVAAPDTEIVSSFPSPYKRDWLAAEMLCSWDWKESTVTESFLPLLNKYAKTEAYIPEANIISSVINMLLEGTIMHGSYDQWISFDSWKVPHNETEKINDPFLRGLVSMLSSMFVEEKVGGNFAAVVLFEQLVDKLFMDNSIDQSCLRVLPFVISITIQSLLESSESNDAIANISLSSTEDNLVRTYIISWLEKSLSFPSLCLGKTEQNVGEWIQVVISCFPLRTTLETGNSIVDLLRHASDNESSLLLSLFRKQLYCYDASAAIDQKSPISSSSGDLVSSLSVQIHQAKLTAVSVGYCWQEFVEDDWNYVLDKSHRWLESSVLLMEEIAESIDDAIVHYTTTDDLEHTAKKLELSVQAHDSLIISISTTALVIFRLVSQLEEHKTDSTNALHLLRLGKWADMKDRIMASILRLFFATGATEAIAMSCNEVFSTIVASSRLPYSYFWGLVASFVSNSPKHVTSAAAESMELWGLSKGPINALYAILFSSRPISYLQFAAYSLLSSDPICRLSLAKESSLEGEGNLFVESDLSSSVELSTEGIFSFRDEISSLIQKPSAELLKMDLLSQDRVNLFIAWALLLSYLNSLPSSSKAREKIVQHIQDSISPTILDCIFQHIPLKISASNLKKKELELVVEASKAANAAKHSITSCSLTLYVQSLWPVGNETVASLAGSIYGMMIHHLPSYVRNWFSSLRDRSLVTAIESFTRAWCSPPLLLNEFSQVKETVFADENFSVSVNRSASEIIATYKKEETGMDLVIRLPNSYPLRPVDVECTRSLGISEVRQRKWLLSLTAFIRNQNGAIAEAILIWKSDFDKEFLGVEECPICYSIIHTTNHSLPRLACKTCKHKFHSACLYKCWSWNFLKQQPDSQENRSITNLKQAIYSGDQAAAAAAAAKTLAAHAPLLEVGVLH</sequence>
<dbReference type="GO" id="GO:0072344">
    <property type="term" value="P:rescue of stalled ribosome"/>
    <property type="evidence" value="ECO:0007669"/>
    <property type="project" value="UniProtKB-UniRule"/>
</dbReference>
<evidence type="ECO:0000256" key="11">
    <source>
        <dbReference type="RuleBase" id="RU367090"/>
    </source>
</evidence>
<dbReference type="PANTHER" id="PTHR12389:SF0">
    <property type="entry name" value="E3 UBIQUITIN-PROTEIN LIGASE LISTERIN"/>
    <property type="match status" value="1"/>
</dbReference>
<evidence type="ECO:0000256" key="10">
    <source>
        <dbReference type="ARBA" id="ARBA00022833"/>
    </source>
</evidence>
<keyword evidence="5 11" id="KW-0808">Transferase</keyword>
<evidence type="ECO:0000256" key="7">
    <source>
        <dbReference type="ARBA" id="ARBA00022737"/>
    </source>
</evidence>
<evidence type="ECO:0000259" key="15">
    <source>
        <dbReference type="Pfam" id="PF23009"/>
    </source>
</evidence>
<dbReference type="GO" id="GO:0061630">
    <property type="term" value="F:ubiquitin protein ligase activity"/>
    <property type="evidence" value="ECO:0007669"/>
    <property type="project" value="UniProtKB-UniRule"/>
</dbReference>
<dbReference type="Gene3D" id="3.30.40.10">
    <property type="entry name" value="Zinc/RING finger domain, C3HC4 (zinc finger)"/>
    <property type="match status" value="1"/>
</dbReference>
<evidence type="ECO:0000256" key="8">
    <source>
        <dbReference type="ARBA" id="ARBA00022771"/>
    </source>
</evidence>
<dbReference type="InterPro" id="IPR039804">
    <property type="entry name" value="RING-CH-C4HC3_LTN1"/>
</dbReference>
<gene>
    <name evidence="16" type="ORF">OPV22_026438</name>
</gene>
<evidence type="ECO:0000256" key="2">
    <source>
        <dbReference type="ARBA" id="ARBA00004514"/>
    </source>
</evidence>
<protein>
    <recommendedName>
        <fullName evidence="11">E3 ubiquitin-protein ligase listerin</fullName>
        <ecNumber evidence="11">2.3.2.27</ecNumber>
    </recommendedName>
    <alternativeName>
        <fullName evidence="11">RING-type E3 ubiquitin transferase listerin</fullName>
    </alternativeName>
</protein>
<feature type="compositionally biased region" description="Basic and acidic residues" evidence="12">
    <location>
        <begin position="1"/>
        <end position="10"/>
    </location>
</feature>
<keyword evidence="17" id="KW-1185">Reference proteome</keyword>
<dbReference type="SUPFAM" id="SSF48371">
    <property type="entry name" value="ARM repeat"/>
    <property type="match status" value="1"/>
</dbReference>
<dbReference type="Pfam" id="PF23009">
    <property type="entry name" value="UBC_like"/>
    <property type="match status" value="1"/>
</dbReference>
<dbReference type="GO" id="GO:1990116">
    <property type="term" value="P:ribosome-associated ubiquitin-dependent protein catabolic process"/>
    <property type="evidence" value="ECO:0007669"/>
    <property type="project" value="UniProtKB-UniRule"/>
</dbReference>
<feature type="region of interest" description="Disordered" evidence="12">
    <location>
        <begin position="1"/>
        <end position="29"/>
    </location>
</feature>
<comment type="caution">
    <text evidence="16">The sequence shown here is derived from an EMBL/GenBank/DDBJ whole genome shotgun (WGS) entry which is preliminary data.</text>
</comment>
<keyword evidence="10 11" id="KW-0862">Zinc</keyword>
<evidence type="ECO:0000259" key="14">
    <source>
        <dbReference type="Pfam" id="PF22999"/>
    </source>
</evidence>
<dbReference type="PANTHER" id="PTHR12389">
    <property type="entry name" value="ZINC FINGER PROTEIN 294"/>
    <property type="match status" value="1"/>
</dbReference>
<dbReference type="Proteomes" id="UP001222027">
    <property type="component" value="Unassembled WGS sequence"/>
</dbReference>
<dbReference type="Gene3D" id="1.25.10.10">
    <property type="entry name" value="Leucine-rich Repeat Variant"/>
    <property type="match status" value="1"/>
</dbReference>
<dbReference type="Pfam" id="PF22999">
    <property type="entry name" value="LTN1_E3_ligase_6th"/>
    <property type="match status" value="1"/>
</dbReference>
<evidence type="ECO:0000313" key="16">
    <source>
        <dbReference type="EMBL" id="KAJ8472095.1"/>
    </source>
</evidence>
<evidence type="ECO:0000256" key="3">
    <source>
        <dbReference type="ARBA" id="ARBA00004906"/>
    </source>
</evidence>
<comment type="subunit">
    <text evidence="11">Component of the ribosome quality control complex (RQC).</text>
</comment>
<keyword evidence="7" id="KW-0677">Repeat</keyword>
<comment type="pathway">
    <text evidence="3 11">Protein modification; protein ubiquitination.</text>
</comment>
<dbReference type="InterPro" id="IPR039795">
    <property type="entry name" value="LTN1/Rkr1"/>
</dbReference>
<dbReference type="EMBL" id="JAQQAF010000007">
    <property type="protein sequence ID" value="KAJ8472095.1"/>
    <property type="molecule type" value="Genomic_DNA"/>
</dbReference>
<evidence type="ECO:0000256" key="5">
    <source>
        <dbReference type="ARBA" id="ARBA00022679"/>
    </source>
</evidence>
<dbReference type="InterPro" id="IPR054478">
    <property type="entry name" value="LTN1_UBC"/>
</dbReference>
<name>A0AAV8P8Z7_ENSVE</name>
<dbReference type="GO" id="GO:0008270">
    <property type="term" value="F:zinc ion binding"/>
    <property type="evidence" value="ECO:0007669"/>
    <property type="project" value="UniProtKB-KW"/>
</dbReference>
<dbReference type="InterPro" id="IPR011989">
    <property type="entry name" value="ARM-like"/>
</dbReference>
<feature type="domain" description="E3 ubiquitin-protein ligase listerin N-terminal" evidence="13">
    <location>
        <begin position="59"/>
        <end position="385"/>
    </location>
</feature>
<reference evidence="16 17" key="1">
    <citation type="submission" date="2022-12" db="EMBL/GenBank/DDBJ databases">
        <title>Chromosome-scale assembly of the Ensete ventricosum genome.</title>
        <authorList>
            <person name="Dussert Y."/>
            <person name="Stocks J."/>
            <person name="Wendawek A."/>
            <person name="Woldeyes F."/>
            <person name="Nichols R.A."/>
            <person name="Borrell J.S."/>
        </authorList>
    </citation>
    <scope>NUCLEOTIDE SEQUENCE [LARGE SCALE GENOMIC DNA]</scope>
    <source>
        <strain evidence="17">cv. Maze</strain>
        <tissue evidence="16">Seeds</tissue>
    </source>
</reference>
<proteinExistence type="inferred from homology"/>
<dbReference type="InterPro" id="IPR013083">
    <property type="entry name" value="Znf_RING/FYVE/PHD"/>
</dbReference>
<dbReference type="EC" id="2.3.2.27" evidence="11"/>
<keyword evidence="8 11" id="KW-0863">Zinc-finger</keyword>
<dbReference type="InterPro" id="IPR054477">
    <property type="entry name" value="LTN1_E3_ligase_6th"/>
</dbReference>
<dbReference type="GO" id="GO:0043023">
    <property type="term" value="F:ribosomal large subunit binding"/>
    <property type="evidence" value="ECO:0007669"/>
    <property type="project" value="TreeGrafter"/>
</dbReference>
<dbReference type="SUPFAM" id="SSF57850">
    <property type="entry name" value="RING/U-box"/>
    <property type="match status" value="1"/>
</dbReference>
<organism evidence="16 17">
    <name type="scientific">Ensete ventricosum</name>
    <name type="common">Abyssinian banana</name>
    <name type="synonym">Musa ensete</name>
    <dbReference type="NCBI Taxonomy" id="4639"/>
    <lineage>
        <taxon>Eukaryota</taxon>
        <taxon>Viridiplantae</taxon>
        <taxon>Streptophyta</taxon>
        <taxon>Embryophyta</taxon>
        <taxon>Tracheophyta</taxon>
        <taxon>Spermatophyta</taxon>
        <taxon>Magnoliopsida</taxon>
        <taxon>Liliopsida</taxon>
        <taxon>Zingiberales</taxon>
        <taxon>Musaceae</taxon>
        <taxon>Ensete</taxon>
    </lineage>
</organism>
<evidence type="ECO:0000256" key="9">
    <source>
        <dbReference type="ARBA" id="ARBA00022786"/>
    </source>
</evidence>
<comment type="similarity">
    <text evidence="11">Belongs to the LTN1 family.</text>
</comment>
<comment type="subcellular location">
    <subcellularLocation>
        <location evidence="2">Cytoplasm</location>
        <location evidence="2">Cytosol</location>
    </subcellularLocation>
</comment>
<evidence type="ECO:0000256" key="1">
    <source>
        <dbReference type="ARBA" id="ARBA00000900"/>
    </source>
</evidence>
<evidence type="ECO:0000256" key="12">
    <source>
        <dbReference type="SAM" id="MobiDB-lite"/>
    </source>
</evidence>
<comment type="catalytic activity">
    <reaction evidence="1 11">
        <text>S-ubiquitinyl-[E2 ubiquitin-conjugating enzyme]-L-cysteine + [acceptor protein]-L-lysine = [E2 ubiquitin-conjugating enzyme]-L-cysteine + N(6)-ubiquitinyl-[acceptor protein]-L-lysine.</text>
        <dbReference type="EC" id="2.3.2.27"/>
    </reaction>
</comment>
<feature type="compositionally biased region" description="Low complexity" evidence="12">
    <location>
        <begin position="14"/>
        <end position="27"/>
    </location>
</feature>
<comment type="function">
    <text evidence="11">E3 ubiquitin-protein ligase. Component of the ribosome quality control complex (RQC), a ribosome-associated complex that mediates ubiquitination and extraction of incompletely synthesized nascent chains for proteasomal degradation.</text>
</comment>
<keyword evidence="4" id="KW-0963">Cytoplasm</keyword>
<keyword evidence="6 11" id="KW-0479">Metal-binding</keyword>
<feature type="domain" description="E3 ubiquitin-protein ligase listerin HEAT repeat region" evidence="14">
    <location>
        <begin position="1543"/>
        <end position="1789"/>
    </location>
</feature>
<accession>A0AAV8P8Z7</accession>
<dbReference type="GO" id="GO:0005829">
    <property type="term" value="C:cytosol"/>
    <property type="evidence" value="ECO:0007669"/>
    <property type="project" value="UniProtKB-SubCell"/>
</dbReference>
<dbReference type="InterPro" id="IPR016024">
    <property type="entry name" value="ARM-type_fold"/>
</dbReference>
<feature type="domain" description="E3 ubiquitin-protein ligase listerin ubiquitin conjugating" evidence="15">
    <location>
        <begin position="1799"/>
        <end position="1882"/>
    </location>
</feature>